<dbReference type="AlphaFoldDB" id="A0A850H3R4"/>
<comment type="caution">
    <text evidence="1">The sequence shown here is derived from an EMBL/GenBank/DDBJ whole genome shotgun (WGS) entry which is preliminary data.</text>
</comment>
<proteinExistence type="predicted"/>
<name>A0A850H3R4_9SPHN</name>
<dbReference type="Proteomes" id="UP000561438">
    <property type="component" value="Unassembled WGS sequence"/>
</dbReference>
<evidence type="ECO:0000313" key="1">
    <source>
        <dbReference type="EMBL" id="NVD44842.1"/>
    </source>
</evidence>
<gene>
    <name evidence="1" type="ORF">HUV48_07380</name>
</gene>
<protein>
    <submittedName>
        <fullName evidence="1">Uncharacterized protein</fullName>
    </submittedName>
</protein>
<sequence>MTNEERIARYEELKAQGASLAQLKEVCQLDRSVAARQPKKKRGKYILTLTIEQAQKAMKADLKAGIPVNGWPV</sequence>
<dbReference type="RefSeq" id="WP_176267137.1">
    <property type="nucleotide sequence ID" value="NZ_JABWGV010000002.1"/>
</dbReference>
<reference evidence="1 2" key="1">
    <citation type="submission" date="2020-06" db="EMBL/GenBank/DDBJ databases">
        <title>Altererythrobacter sp. HHU K3-1.</title>
        <authorList>
            <person name="Zhang D."/>
            <person name="Xue H."/>
        </authorList>
    </citation>
    <scope>NUCLEOTIDE SEQUENCE [LARGE SCALE GENOMIC DNA]</scope>
    <source>
        <strain evidence="1 2">HHU K3-1</strain>
    </source>
</reference>
<accession>A0A850H3R4</accession>
<dbReference type="EMBL" id="JABWGV010000002">
    <property type="protein sequence ID" value="NVD44842.1"/>
    <property type="molecule type" value="Genomic_DNA"/>
</dbReference>
<keyword evidence="2" id="KW-1185">Reference proteome</keyword>
<evidence type="ECO:0000313" key="2">
    <source>
        <dbReference type="Proteomes" id="UP000561438"/>
    </source>
</evidence>
<organism evidence="1 2">
    <name type="scientific">Qipengyuania atrilutea</name>
    <dbReference type="NCBI Taxonomy" id="2744473"/>
    <lineage>
        <taxon>Bacteria</taxon>
        <taxon>Pseudomonadati</taxon>
        <taxon>Pseudomonadota</taxon>
        <taxon>Alphaproteobacteria</taxon>
        <taxon>Sphingomonadales</taxon>
        <taxon>Erythrobacteraceae</taxon>
        <taxon>Qipengyuania</taxon>
    </lineage>
</organism>